<dbReference type="NCBIfam" id="NF038196">
    <property type="entry name" value="ferrodoxin_EFR1"/>
    <property type="match status" value="1"/>
</dbReference>
<name>A0A1E8EY95_9CLOT</name>
<dbReference type="Pfam" id="PF00037">
    <property type="entry name" value="Fer4"/>
    <property type="match status" value="1"/>
</dbReference>
<dbReference type="InterPro" id="IPR047964">
    <property type="entry name" value="EFR1-like"/>
</dbReference>
<dbReference type="PROSITE" id="PS51379">
    <property type="entry name" value="4FE4S_FER_2"/>
    <property type="match status" value="2"/>
</dbReference>
<evidence type="ECO:0000256" key="2">
    <source>
        <dbReference type="ARBA" id="ARBA00022723"/>
    </source>
</evidence>
<keyword evidence="4" id="KW-0411">Iron-sulfur</keyword>
<feature type="domain" description="4Fe-4S ferredoxin-type" evidence="5">
    <location>
        <begin position="184"/>
        <end position="213"/>
    </location>
</feature>
<dbReference type="Proteomes" id="UP000175744">
    <property type="component" value="Unassembled WGS sequence"/>
</dbReference>
<accession>A0A1E8EY95</accession>
<dbReference type="PATRIC" id="fig|1121290.3.peg.1397"/>
<dbReference type="PANTHER" id="PTHR43687:SF1">
    <property type="entry name" value="FERREDOXIN III"/>
    <property type="match status" value="1"/>
</dbReference>
<dbReference type="InterPro" id="IPR017900">
    <property type="entry name" value="4Fe4S_Fe_S_CS"/>
</dbReference>
<dbReference type="PROSITE" id="PS00198">
    <property type="entry name" value="4FE4S_FER_1"/>
    <property type="match status" value="2"/>
</dbReference>
<dbReference type="InterPro" id="IPR029039">
    <property type="entry name" value="Flavoprotein-like_sf"/>
</dbReference>
<dbReference type="STRING" id="1121290.CLAOCE_14150"/>
<dbReference type="Gene3D" id="3.30.70.20">
    <property type="match status" value="1"/>
</dbReference>
<evidence type="ECO:0000259" key="5">
    <source>
        <dbReference type="PROSITE" id="PS51379"/>
    </source>
</evidence>
<dbReference type="InterPro" id="IPR050572">
    <property type="entry name" value="Fe-S_Ferredoxin"/>
</dbReference>
<evidence type="ECO:0000313" key="6">
    <source>
        <dbReference type="EMBL" id="OFI05940.1"/>
    </source>
</evidence>
<dbReference type="SUPFAM" id="SSF52218">
    <property type="entry name" value="Flavoproteins"/>
    <property type="match status" value="1"/>
</dbReference>
<dbReference type="AlphaFoldDB" id="A0A1E8EY95"/>
<dbReference type="Pfam" id="PF12724">
    <property type="entry name" value="Flavodoxin_5"/>
    <property type="match status" value="1"/>
</dbReference>
<dbReference type="GO" id="GO:0046872">
    <property type="term" value="F:metal ion binding"/>
    <property type="evidence" value="ECO:0007669"/>
    <property type="project" value="UniProtKB-KW"/>
</dbReference>
<reference evidence="6 7" key="1">
    <citation type="submission" date="2016-06" db="EMBL/GenBank/DDBJ databases">
        <title>Genome sequence of Clostridium acetireducens DSM 10703.</title>
        <authorList>
            <person name="Poehlein A."/>
            <person name="Fluechter S."/>
            <person name="Duerre P."/>
            <person name="Daniel R."/>
        </authorList>
    </citation>
    <scope>NUCLEOTIDE SEQUENCE [LARGE SCALE GENOMIC DNA]</scope>
    <source>
        <strain evidence="6 7">DSM 10703</strain>
    </source>
</reference>
<protein>
    <submittedName>
        <fullName evidence="6">Flavodoxin</fullName>
    </submittedName>
</protein>
<dbReference type="RefSeq" id="WP_070110399.1">
    <property type="nucleotide sequence ID" value="NZ_LZFO01000018.1"/>
</dbReference>
<comment type="caution">
    <text evidence="6">The sequence shown here is derived from an EMBL/GenBank/DDBJ whole genome shotgun (WGS) entry which is preliminary data.</text>
</comment>
<dbReference type="PANTHER" id="PTHR43687">
    <property type="entry name" value="ADENYLYLSULFATE REDUCTASE, BETA SUBUNIT"/>
    <property type="match status" value="1"/>
</dbReference>
<evidence type="ECO:0000313" key="7">
    <source>
        <dbReference type="Proteomes" id="UP000175744"/>
    </source>
</evidence>
<keyword evidence="1" id="KW-0004">4Fe-4S</keyword>
<proteinExistence type="predicted"/>
<dbReference type="InterPro" id="IPR026816">
    <property type="entry name" value="Flavodoxin_dom"/>
</dbReference>
<keyword evidence="2" id="KW-0479">Metal-binding</keyword>
<evidence type="ECO:0000256" key="3">
    <source>
        <dbReference type="ARBA" id="ARBA00023004"/>
    </source>
</evidence>
<dbReference type="SUPFAM" id="SSF54862">
    <property type="entry name" value="4Fe-4S ferredoxins"/>
    <property type="match status" value="1"/>
</dbReference>
<feature type="domain" description="4Fe-4S ferredoxin-type" evidence="5">
    <location>
        <begin position="216"/>
        <end position="241"/>
    </location>
</feature>
<sequence length="253" mass="28156">MLGIYFSGTGNTKHCIELFVKELDVASKCISIEDLKVLDEIHKNDFIILAYPVYFSNSPKIVRDFIFQNKTKFMGKKVFIIATMGLFSGDGTGCSARLLAKCGAEIVGGLHLKMPDCIGDVKALKKTIEQNKVIVKQAYVKIKKAANNLKNGHATQEGIGLLYHIAGLFGQRLWFYGKTKNYLDKLKINTEKCIGCGMCAQLCPMKNLSIVNGNAVQNGRCTMCYRCISNCPKQAITLLGKNIYEQCKIEKYI</sequence>
<evidence type="ECO:0000256" key="1">
    <source>
        <dbReference type="ARBA" id="ARBA00022485"/>
    </source>
</evidence>
<dbReference type="GO" id="GO:0051539">
    <property type="term" value="F:4 iron, 4 sulfur cluster binding"/>
    <property type="evidence" value="ECO:0007669"/>
    <property type="project" value="UniProtKB-KW"/>
</dbReference>
<dbReference type="Gene3D" id="3.40.50.360">
    <property type="match status" value="1"/>
</dbReference>
<dbReference type="OrthoDB" id="9813995at2"/>
<dbReference type="InterPro" id="IPR017896">
    <property type="entry name" value="4Fe4S_Fe-S-bd"/>
</dbReference>
<keyword evidence="7" id="KW-1185">Reference proteome</keyword>
<keyword evidence="3" id="KW-0408">Iron</keyword>
<gene>
    <name evidence="6" type="ORF">CLOACE_14150</name>
</gene>
<organism evidence="6 7">
    <name type="scientific">Clostridium acetireducens DSM 10703</name>
    <dbReference type="NCBI Taxonomy" id="1121290"/>
    <lineage>
        <taxon>Bacteria</taxon>
        <taxon>Bacillati</taxon>
        <taxon>Bacillota</taxon>
        <taxon>Clostridia</taxon>
        <taxon>Eubacteriales</taxon>
        <taxon>Clostridiaceae</taxon>
        <taxon>Clostridium</taxon>
    </lineage>
</organism>
<dbReference type="EMBL" id="LZFO01000018">
    <property type="protein sequence ID" value="OFI05940.1"/>
    <property type="molecule type" value="Genomic_DNA"/>
</dbReference>
<evidence type="ECO:0000256" key="4">
    <source>
        <dbReference type="ARBA" id="ARBA00023014"/>
    </source>
</evidence>